<dbReference type="AlphaFoldDB" id="A0A835A4S2"/>
<keyword evidence="2" id="KW-1185">Reference proteome</keyword>
<evidence type="ECO:0000313" key="1">
    <source>
        <dbReference type="EMBL" id="KAF8654727.1"/>
    </source>
</evidence>
<reference evidence="1" key="1">
    <citation type="submission" date="2020-07" db="EMBL/GenBank/DDBJ databases">
        <title>Genome sequence and genetic diversity analysis of an under-domesticated orphan crop, white fonio (Digitaria exilis).</title>
        <authorList>
            <person name="Bennetzen J.L."/>
            <person name="Chen S."/>
            <person name="Ma X."/>
            <person name="Wang X."/>
            <person name="Yssel A.E.J."/>
            <person name="Chaluvadi S.R."/>
            <person name="Johnson M."/>
            <person name="Gangashetty P."/>
            <person name="Hamidou F."/>
            <person name="Sanogo M.D."/>
            <person name="Zwaenepoel A."/>
            <person name="Wallace J."/>
            <person name="Van De Peer Y."/>
            <person name="Van Deynze A."/>
        </authorList>
    </citation>
    <scope>NUCLEOTIDE SEQUENCE</scope>
    <source>
        <tissue evidence="1">Leaves</tissue>
    </source>
</reference>
<evidence type="ECO:0008006" key="3">
    <source>
        <dbReference type="Google" id="ProtNLM"/>
    </source>
</evidence>
<dbReference type="EMBL" id="JACEFO010002608">
    <property type="protein sequence ID" value="KAF8654727.1"/>
    <property type="molecule type" value="Genomic_DNA"/>
</dbReference>
<sequence>MIGEDGEEAGGGSTRRRYETRRATVSAVWIGTFDTAARPPRWPTHQAAYSMRGGAAVLNFPVKARGGVAARTGAHRRGLAGDGAQAAALHPQALAQEQEGCRCQGKSLVAMARQAEAGCGFEFVCVLKLEDLGADYFGAAARVIR</sequence>
<accession>A0A835A4S2</accession>
<gene>
    <name evidence="1" type="ORF">HU200_061469</name>
</gene>
<name>A0A835A4S2_9POAL</name>
<protein>
    <recommendedName>
        <fullName evidence="3">AP2/ERF domain-containing protein</fullName>
    </recommendedName>
</protein>
<evidence type="ECO:0000313" key="2">
    <source>
        <dbReference type="Proteomes" id="UP000636709"/>
    </source>
</evidence>
<comment type="caution">
    <text evidence="1">The sequence shown here is derived from an EMBL/GenBank/DDBJ whole genome shotgun (WGS) entry which is preliminary data.</text>
</comment>
<organism evidence="1 2">
    <name type="scientific">Digitaria exilis</name>
    <dbReference type="NCBI Taxonomy" id="1010633"/>
    <lineage>
        <taxon>Eukaryota</taxon>
        <taxon>Viridiplantae</taxon>
        <taxon>Streptophyta</taxon>
        <taxon>Embryophyta</taxon>
        <taxon>Tracheophyta</taxon>
        <taxon>Spermatophyta</taxon>
        <taxon>Magnoliopsida</taxon>
        <taxon>Liliopsida</taxon>
        <taxon>Poales</taxon>
        <taxon>Poaceae</taxon>
        <taxon>PACMAD clade</taxon>
        <taxon>Panicoideae</taxon>
        <taxon>Panicodae</taxon>
        <taxon>Paniceae</taxon>
        <taxon>Anthephorinae</taxon>
        <taxon>Digitaria</taxon>
    </lineage>
</organism>
<dbReference type="Proteomes" id="UP000636709">
    <property type="component" value="Unassembled WGS sequence"/>
</dbReference>
<proteinExistence type="predicted"/>